<organism evidence="2 3">
    <name type="scientific">Artemisia annua</name>
    <name type="common">Sweet wormwood</name>
    <dbReference type="NCBI Taxonomy" id="35608"/>
    <lineage>
        <taxon>Eukaryota</taxon>
        <taxon>Viridiplantae</taxon>
        <taxon>Streptophyta</taxon>
        <taxon>Embryophyta</taxon>
        <taxon>Tracheophyta</taxon>
        <taxon>Spermatophyta</taxon>
        <taxon>Magnoliopsida</taxon>
        <taxon>eudicotyledons</taxon>
        <taxon>Gunneridae</taxon>
        <taxon>Pentapetalae</taxon>
        <taxon>asterids</taxon>
        <taxon>campanulids</taxon>
        <taxon>Asterales</taxon>
        <taxon>Asteraceae</taxon>
        <taxon>Asteroideae</taxon>
        <taxon>Anthemideae</taxon>
        <taxon>Artemisiinae</taxon>
        <taxon>Artemisia</taxon>
    </lineage>
</organism>
<proteinExistence type="predicted"/>
<feature type="region of interest" description="Disordered" evidence="1">
    <location>
        <begin position="87"/>
        <end position="142"/>
    </location>
</feature>
<feature type="compositionally biased region" description="Pro residues" evidence="1">
    <location>
        <begin position="218"/>
        <end position="229"/>
    </location>
</feature>
<protein>
    <submittedName>
        <fullName evidence="2">Uncharacterized protein</fullName>
    </submittedName>
</protein>
<evidence type="ECO:0000256" key="1">
    <source>
        <dbReference type="SAM" id="MobiDB-lite"/>
    </source>
</evidence>
<evidence type="ECO:0000313" key="3">
    <source>
        <dbReference type="Proteomes" id="UP000245207"/>
    </source>
</evidence>
<feature type="compositionally biased region" description="Polar residues" evidence="1">
    <location>
        <begin position="232"/>
        <end position="253"/>
    </location>
</feature>
<keyword evidence="3" id="KW-1185">Reference proteome</keyword>
<dbReference type="STRING" id="35608.A0A2U1QIJ3"/>
<sequence>MVIGVRGCCETIAVKETVPVSTGSTKVTSTAMDDPYVVLESKATPISSSHGVFVDPLETNYKFSKSGSTNSGGSSVNRGIFDDLDPLHRFGKPAPAFPGETNNKGKDHSPPKDESHMGNSRSSTRREPTEKSSFIYSESQSAKVPIEDFQESQQTVFYMSPVSKISQRSVQRTASPPSYTESSSQTDKSPPSDKHVQQADDIWLAVSEIPLFTHTTRAPPPSRPPPPIPRHATQSGRGYFASNTRIARNDYSA</sequence>
<evidence type="ECO:0000313" key="2">
    <source>
        <dbReference type="EMBL" id="PWA97836.1"/>
    </source>
</evidence>
<reference evidence="2 3" key="1">
    <citation type="journal article" date="2018" name="Mol. Plant">
        <title>The genome of Artemisia annua provides insight into the evolution of Asteraceae family and artemisinin biosynthesis.</title>
        <authorList>
            <person name="Shen Q."/>
            <person name="Zhang L."/>
            <person name="Liao Z."/>
            <person name="Wang S."/>
            <person name="Yan T."/>
            <person name="Shi P."/>
            <person name="Liu M."/>
            <person name="Fu X."/>
            <person name="Pan Q."/>
            <person name="Wang Y."/>
            <person name="Lv Z."/>
            <person name="Lu X."/>
            <person name="Zhang F."/>
            <person name="Jiang W."/>
            <person name="Ma Y."/>
            <person name="Chen M."/>
            <person name="Hao X."/>
            <person name="Li L."/>
            <person name="Tang Y."/>
            <person name="Lv G."/>
            <person name="Zhou Y."/>
            <person name="Sun X."/>
            <person name="Brodelius P.E."/>
            <person name="Rose J.K.C."/>
            <person name="Tang K."/>
        </authorList>
    </citation>
    <scope>NUCLEOTIDE SEQUENCE [LARGE SCALE GENOMIC DNA]</scope>
    <source>
        <strain evidence="3">cv. Huhao1</strain>
        <tissue evidence="2">Leaf</tissue>
    </source>
</reference>
<name>A0A2U1QIJ3_ARTAN</name>
<feature type="compositionally biased region" description="Polar residues" evidence="1">
    <location>
        <begin position="131"/>
        <end position="142"/>
    </location>
</feature>
<feature type="region of interest" description="Disordered" evidence="1">
    <location>
        <begin position="164"/>
        <end position="253"/>
    </location>
</feature>
<gene>
    <name evidence="2" type="ORF">CTI12_AA025040</name>
</gene>
<dbReference type="EMBL" id="PKPP01000097">
    <property type="protein sequence ID" value="PWA97836.1"/>
    <property type="molecule type" value="Genomic_DNA"/>
</dbReference>
<comment type="caution">
    <text evidence="2">The sequence shown here is derived from an EMBL/GenBank/DDBJ whole genome shotgun (WGS) entry which is preliminary data.</text>
</comment>
<accession>A0A2U1QIJ3</accession>
<feature type="compositionally biased region" description="Polar residues" evidence="1">
    <location>
        <begin position="164"/>
        <end position="189"/>
    </location>
</feature>
<dbReference type="AlphaFoldDB" id="A0A2U1QIJ3"/>
<dbReference type="OrthoDB" id="1717591at2759"/>
<feature type="compositionally biased region" description="Basic and acidic residues" evidence="1">
    <location>
        <begin position="103"/>
        <end position="116"/>
    </location>
</feature>
<dbReference type="Proteomes" id="UP000245207">
    <property type="component" value="Unassembled WGS sequence"/>
</dbReference>